<evidence type="ECO:0000313" key="7">
    <source>
        <dbReference type="EMBL" id="KAK6914120.1"/>
    </source>
</evidence>
<dbReference type="SMART" id="SM00213">
    <property type="entry name" value="UBQ"/>
    <property type="match status" value="3"/>
</dbReference>
<keyword evidence="8" id="KW-1185">Reference proteome</keyword>
<dbReference type="PANTHER" id="PTHR10666">
    <property type="entry name" value="UBIQUITIN"/>
    <property type="match status" value="1"/>
</dbReference>
<sequence length="424" mass="47737">MKEENEETVPEDFRCCRKGGGSWRCKRRVLENKKFCQVHYLQNEEKKARERRRHLRRHKSRNRRITDEDERRPRDIRDQRENLDEKKDLTARVQSTDEEEKVCALQPPIIEGSMLQNADKRIQSVPDMMKGTEAIRNLKKMFCQKEGISEHLQQLFSDSGQLKVAQTLISYGVHGGSTPYLFIPDSISGAVPVLVNIPTKMKTILVALRPHETICSIKSDIAAKEGIEPDQYSLMYAGKILDNDMILDSAVDLLQKATLLMVTNPGDKISVLVKTLEKGTAEVEVMLLHTVNDVKALVGCLSGLAVRDYDLIYSGVVLDGIKTLASYSLDIKEGSVFEMLPVQNQILVKTVEGKTLIICVQPSDTIKDVKKKVSEKLNSADYSGIRLLFSGKELQDDQVLASYDIQSSYTLHVVYKAGNASVTH</sequence>
<dbReference type="InterPro" id="IPR000626">
    <property type="entry name" value="Ubiquitin-like_dom"/>
</dbReference>
<keyword evidence="1" id="KW-1017">Isopeptide bond</keyword>
<dbReference type="AlphaFoldDB" id="A0AAN8UER8"/>
<dbReference type="Pfam" id="PF08879">
    <property type="entry name" value="WRC"/>
    <property type="match status" value="1"/>
</dbReference>
<dbReference type="Gene3D" id="3.10.20.90">
    <property type="entry name" value="Phosphatidylinositol 3-kinase Catalytic Subunit, Chain A, domain 1"/>
    <property type="match status" value="4"/>
</dbReference>
<evidence type="ECO:0000256" key="4">
    <source>
        <dbReference type="SAM" id="MobiDB-lite"/>
    </source>
</evidence>
<dbReference type="SUPFAM" id="SSF54236">
    <property type="entry name" value="Ubiquitin-like"/>
    <property type="match status" value="4"/>
</dbReference>
<evidence type="ECO:0000259" key="5">
    <source>
        <dbReference type="PROSITE" id="PS50053"/>
    </source>
</evidence>
<feature type="compositionally biased region" description="Basic residues" evidence="4">
    <location>
        <begin position="49"/>
        <end position="63"/>
    </location>
</feature>
<dbReference type="InterPro" id="IPR029071">
    <property type="entry name" value="Ubiquitin-like_domsf"/>
</dbReference>
<feature type="compositionally biased region" description="Basic and acidic residues" evidence="4">
    <location>
        <begin position="64"/>
        <end position="90"/>
    </location>
</feature>
<accession>A0AAN8UER8</accession>
<dbReference type="EMBL" id="JBAMMX010000026">
    <property type="protein sequence ID" value="KAK6914120.1"/>
    <property type="molecule type" value="Genomic_DNA"/>
</dbReference>
<dbReference type="CDD" id="cd17039">
    <property type="entry name" value="Ubl_ubiquitin_like"/>
    <property type="match status" value="3"/>
</dbReference>
<comment type="caution">
    <text evidence="3">Lacks conserved residue(s) required for the propagation of feature annotation.</text>
</comment>
<dbReference type="PRINTS" id="PR00348">
    <property type="entry name" value="UBIQUITIN"/>
</dbReference>
<keyword evidence="2" id="KW-0539">Nucleus</keyword>
<evidence type="ECO:0000259" key="6">
    <source>
        <dbReference type="PROSITE" id="PS51667"/>
    </source>
</evidence>
<proteinExistence type="predicted"/>
<dbReference type="Proteomes" id="UP001370490">
    <property type="component" value="Unassembled WGS sequence"/>
</dbReference>
<dbReference type="InterPro" id="IPR050158">
    <property type="entry name" value="Ubiquitin_ubiquitin-like"/>
</dbReference>
<gene>
    <name evidence="7" type="ORF">RJ641_021441</name>
</gene>
<dbReference type="InterPro" id="IPR019956">
    <property type="entry name" value="Ubiquitin_dom"/>
</dbReference>
<dbReference type="Pfam" id="PF00240">
    <property type="entry name" value="ubiquitin"/>
    <property type="match status" value="4"/>
</dbReference>
<feature type="domain" description="Ubiquitin-like" evidence="5">
    <location>
        <begin position="344"/>
        <end position="420"/>
    </location>
</feature>
<protein>
    <submittedName>
        <fullName evidence="7">WRC domain</fullName>
    </submittedName>
</protein>
<dbReference type="InterPro" id="IPR014977">
    <property type="entry name" value="WRC_dom"/>
</dbReference>
<feature type="domain" description="Ubiquitin-like" evidence="5">
    <location>
        <begin position="191"/>
        <end position="249"/>
    </location>
</feature>
<dbReference type="PROSITE" id="PS50053">
    <property type="entry name" value="UBIQUITIN_2"/>
    <property type="match status" value="3"/>
</dbReference>
<dbReference type="PROSITE" id="PS51667">
    <property type="entry name" value="WRC"/>
    <property type="match status" value="1"/>
</dbReference>
<name>A0AAN8UER8_9MAGN</name>
<evidence type="ECO:0000256" key="2">
    <source>
        <dbReference type="ARBA" id="ARBA00023242"/>
    </source>
</evidence>
<organism evidence="7 8">
    <name type="scientific">Dillenia turbinata</name>
    <dbReference type="NCBI Taxonomy" id="194707"/>
    <lineage>
        <taxon>Eukaryota</taxon>
        <taxon>Viridiplantae</taxon>
        <taxon>Streptophyta</taxon>
        <taxon>Embryophyta</taxon>
        <taxon>Tracheophyta</taxon>
        <taxon>Spermatophyta</taxon>
        <taxon>Magnoliopsida</taxon>
        <taxon>eudicotyledons</taxon>
        <taxon>Gunneridae</taxon>
        <taxon>Pentapetalae</taxon>
        <taxon>Dilleniales</taxon>
        <taxon>Dilleniaceae</taxon>
        <taxon>Dillenia</taxon>
    </lineage>
</organism>
<reference evidence="7 8" key="1">
    <citation type="submission" date="2023-12" db="EMBL/GenBank/DDBJ databases">
        <title>A high-quality genome assembly for Dillenia turbinata (Dilleniales).</title>
        <authorList>
            <person name="Chanderbali A."/>
        </authorList>
    </citation>
    <scope>NUCLEOTIDE SEQUENCE [LARGE SCALE GENOMIC DNA]</scope>
    <source>
        <strain evidence="7">LSX21</strain>
        <tissue evidence="7">Leaf</tissue>
    </source>
</reference>
<feature type="domain" description="Ubiquitin-like" evidence="5">
    <location>
        <begin position="269"/>
        <end position="330"/>
    </location>
</feature>
<dbReference type="GO" id="GO:0003729">
    <property type="term" value="F:mRNA binding"/>
    <property type="evidence" value="ECO:0007669"/>
    <property type="project" value="UniProtKB-ARBA"/>
</dbReference>
<evidence type="ECO:0000313" key="8">
    <source>
        <dbReference type="Proteomes" id="UP001370490"/>
    </source>
</evidence>
<evidence type="ECO:0000256" key="1">
    <source>
        <dbReference type="ARBA" id="ARBA00022499"/>
    </source>
</evidence>
<evidence type="ECO:0000256" key="3">
    <source>
        <dbReference type="PROSITE-ProRule" id="PRU01002"/>
    </source>
</evidence>
<feature type="region of interest" description="Disordered" evidence="4">
    <location>
        <begin position="46"/>
        <end position="92"/>
    </location>
</feature>
<comment type="caution">
    <text evidence="7">The sequence shown here is derived from an EMBL/GenBank/DDBJ whole genome shotgun (WGS) entry which is preliminary data.</text>
</comment>
<feature type="domain" description="WRC" evidence="6">
    <location>
        <begin position="9"/>
        <end position="54"/>
    </location>
</feature>